<feature type="domain" description="EF-hand" evidence="3">
    <location>
        <begin position="40"/>
        <end position="72"/>
    </location>
</feature>
<dbReference type="PROSITE" id="PS00018">
    <property type="entry name" value="EF_HAND_1"/>
    <property type="match status" value="2"/>
</dbReference>
<dbReference type="InterPro" id="IPR018247">
    <property type="entry name" value="EF_Hand_1_Ca_BS"/>
</dbReference>
<dbReference type="PROSITE" id="PS50222">
    <property type="entry name" value="EF_HAND_2"/>
    <property type="match status" value="2"/>
</dbReference>
<protein>
    <submittedName>
        <fullName evidence="4">Histidine kinase</fullName>
    </submittedName>
</protein>
<reference evidence="4 5" key="1">
    <citation type="journal article" date="2018" name="Nat. Biotechnol.">
        <title>A standardized bacterial taxonomy based on genome phylogeny substantially revises the tree of life.</title>
        <authorList>
            <person name="Parks D.H."/>
            <person name="Chuvochina M."/>
            <person name="Waite D.W."/>
            <person name="Rinke C."/>
            <person name="Skarshewski A."/>
            <person name="Chaumeil P.A."/>
            <person name="Hugenholtz P."/>
        </authorList>
    </citation>
    <scope>NUCLEOTIDE SEQUENCE [LARGE SCALE GENOMIC DNA]</scope>
    <source>
        <strain evidence="4">UBA9158</strain>
    </source>
</reference>
<comment type="caution">
    <text evidence="4">The sequence shown here is derived from an EMBL/GenBank/DDBJ whole genome shotgun (WGS) entry which is preliminary data.</text>
</comment>
<dbReference type="InterPro" id="IPR002048">
    <property type="entry name" value="EF_hand_dom"/>
</dbReference>
<gene>
    <name evidence="4" type="ORF">DCP75_17485</name>
</gene>
<accession>A0A3C1KS09</accession>
<name>A0A3C1KS09_9GAMM</name>
<dbReference type="SMART" id="SM00054">
    <property type="entry name" value="EFh"/>
    <property type="match status" value="2"/>
</dbReference>
<dbReference type="SUPFAM" id="SSF47473">
    <property type="entry name" value="EF-hand"/>
    <property type="match status" value="1"/>
</dbReference>
<dbReference type="EMBL" id="DMND01000237">
    <property type="protein sequence ID" value="HAN29479.1"/>
    <property type="molecule type" value="Genomic_DNA"/>
</dbReference>
<evidence type="ECO:0000256" key="2">
    <source>
        <dbReference type="ARBA" id="ARBA00022737"/>
    </source>
</evidence>
<feature type="domain" description="EF-hand" evidence="3">
    <location>
        <begin position="4"/>
        <end position="39"/>
    </location>
</feature>
<sequence>MSDVSAQELRENLDHFDSNGDGRIELTEFIALLEGLDALEAGEDPKVGFHAIDSDGSGVVEFDEFVAWFQDR</sequence>
<dbReference type="GO" id="GO:0016301">
    <property type="term" value="F:kinase activity"/>
    <property type="evidence" value="ECO:0007669"/>
    <property type="project" value="UniProtKB-KW"/>
</dbReference>
<keyword evidence="1" id="KW-0479">Metal-binding</keyword>
<keyword evidence="4" id="KW-0808">Transferase</keyword>
<dbReference type="GO" id="GO:0005509">
    <property type="term" value="F:calcium ion binding"/>
    <property type="evidence" value="ECO:0007669"/>
    <property type="project" value="InterPro"/>
</dbReference>
<evidence type="ECO:0000259" key="3">
    <source>
        <dbReference type="PROSITE" id="PS50222"/>
    </source>
</evidence>
<dbReference type="InterPro" id="IPR011992">
    <property type="entry name" value="EF-hand-dom_pair"/>
</dbReference>
<dbReference type="PRINTS" id="PR01362">
    <property type="entry name" value="CALFLAGIN"/>
</dbReference>
<keyword evidence="2" id="KW-0677">Repeat</keyword>
<dbReference type="InterPro" id="IPR003299">
    <property type="entry name" value="Calflagin-bd"/>
</dbReference>
<dbReference type="Gene3D" id="1.10.238.10">
    <property type="entry name" value="EF-hand"/>
    <property type="match status" value="1"/>
</dbReference>
<dbReference type="Pfam" id="PF13499">
    <property type="entry name" value="EF-hand_7"/>
    <property type="match status" value="1"/>
</dbReference>
<evidence type="ECO:0000256" key="1">
    <source>
        <dbReference type="ARBA" id="ARBA00022723"/>
    </source>
</evidence>
<proteinExistence type="predicted"/>
<dbReference type="CDD" id="cd00051">
    <property type="entry name" value="EFh"/>
    <property type="match status" value="1"/>
</dbReference>
<organism evidence="4 5">
    <name type="scientific">Haliea salexigens</name>
    <dbReference type="NCBI Taxonomy" id="287487"/>
    <lineage>
        <taxon>Bacteria</taxon>
        <taxon>Pseudomonadati</taxon>
        <taxon>Pseudomonadota</taxon>
        <taxon>Gammaproteobacteria</taxon>
        <taxon>Cellvibrionales</taxon>
        <taxon>Halieaceae</taxon>
        <taxon>Haliea</taxon>
    </lineage>
</organism>
<keyword evidence="4" id="KW-0418">Kinase</keyword>
<dbReference type="AlphaFoldDB" id="A0A3C1KS09"/>
<dbReference type="STRING" id="1121937.GCA_000423125_03184"/>
<dbReference type="Proteomes" id="UP000259273">
    <property type="component" value="Unassembled WGS sequence"/>
</dbReference>
<evidence type="ECO:0000313" key="4">
    <source>
        <dbReference type="EMBL" id="HAN29479.1"/>
    </source>
</evidence>
<evidence type="ECO:0000313" key="5">
    <source>
        <dbReference type="Proteomes" id="UP000259273"/>
    </source>
</evidence>